<keyword evidence="2" id="KW-0472">Membrane</keyword>
<feature type="region of interest" description="Disordered" evidence="1">
    <location>
        <begin position="244"/>
        <end position="276"/>
    </location>
</feature>
<evidence type="ECO:0000313" key="3">
    <source>
        <dbReference type="EMBL" id="RKP38309.1"/>
    </source>
</evidence>
<protein>
    <recommendedName>
        <fullName evidence="5">MARVEL domain-containing protein</fullName>
    </recommendedName>
</protein>
<name>A0A4V1J598_9FUNG</name>
<keyword evidence="2" id="KW-0812">Transmembrane</keyword>
<proteinExistence type="predicted"/>
<evidence type="ECO:0000313" key="4">
    <source>
        <dbReference type="Proteomes" id="UP000268162"/>
    </source>
</evidence>
<sequence length="276" mass="29404">MNNAAHMGYKGLRIFMYLFALLLNCAVFVLSAIVVNIVRRDSRWYAKGPMAWTLFMACFSLLALLALAFINAIRSFKRSRAKATTVRHGANWIEPALLALMTILWASATIATATQANLLSCHDARCKTARAVVVFNLFMSMITSFLTAMTLFGNYSHLFSDPQSTSAPHMTTGTGIGPAAGTGAMGVTNSSGYNSGMNQTSGGYNSGMNNPQYNDKMAAGPAGMTSPQAYGADAGMMHQNAGMMSPSAQPNAASYNPAHPVVDGTHVQPAMPEPRV</sequence>
<dbReference type="EMBL" id="ML002381">
    <property type="protein sequence ID" value="RKP38309.1"/>
    <property type="molecule type" value="Genomic_DNA"/>
</dbReference>
<accession>A0A4V1J598</accession>
<feature type="transmembrane region" description="Helical" evidence="2">
    <location>
        <begin position="96"/>
        <end position="119"/>
    </location>
</feature>
<evidence type="ECO:0000256" key="1">
    <source>
        <dbReference type="SAM" id="MobiDB-lite"/>
    </source>
</evidence>
<feature type="transmembrane region" description="Helical" evidence="2">
    <location>
        <begin position="50"/>
        <end position="76"/>
    </location>
</feature>
<gene>
    <name evidence="3" type="ORF">BJ085DRAFT_36776</name>
</gene>
<dbReference type="Proteomes" id="UP000268162">
    <property type="component" value="Unassembled WGS sequence"/>
</dbReference>
<keyword evidence="4" id="KW-1185">Reference proteome</keyword>
<dbReference type="AlphaFoldDB" id="A0A4V1J598"/>
<feature type="transmembrane region" description="Helical" evidence="2">
    <location>
        <begin position="131"/>
        <end position="152"/>
    </location>
</feature>
<keyword evidence="2" id="KW-1133">Transmembrane helix</keyword>
<reference evidence="4" key="1">
    <citation type="journal article" date="2018" name="Nat. Microbiol.">
        <title>Leveraging single-cell genomics to expand the fungal tree of life.</title>
        <authorList>
            <person name="Ahrendt S.R."/>
            <person name="Quandt C.A."/>
            <person name="Ciobanu D."/>
            <person name="Clum A."/>
            <person name="Salamov A."/>
            <person name="Andreopoulos B."/>
            <person name="Cheng J.F."/>
            <person name="Woyke T."/>
            <person name="Pelin A."/>
            <person name="Henrissat B."/>
            <person name="Reynolds N.K."/>
            <person name="Benny G.L."/>
            <person name="Smith M.E."/>
            <person name="James T.Y."/>
            <person name="Grigoriev I.V."/>
        </authorList>
    </citation>
    <scope>NUCLEOTIDE SEQUENCE [LARGE SCALE GENOMIC DNA]</scope>
    <source>
        <strain evidence="4">RSA 468</strain>
    </source>
</reference>
<organism evidence="3 4">
    <name type="scientific">Dimargaris cristalligena</name>
    <dbReference type="NCBI Taxonomy" id="215637"/>
    <lineage>
        <taxon>Eukaryota</taxon>
        <taxon>Fungi</taxon>
        <taxon>Fungi incertae sedis</taxon>
        <taxon>Zoopagomycota</taxon>
        <taxon>Kickxellomycotina</taxon>
        <taxon>Dimargaritomycetes</taxon>
        <taxon>Dimargaritales</taxon>
        <taxon>Dimargaritaceae</taxon>
        <taxon>Dimargaris</taxon>
    </lineage>
</organism>
<evidence type="ECO:0008006" key="5">
    <source>
        <dbReference type="Google" id="ProtNLM"/>
    </source>
</evidence>
<evidence type="ECO:0000256" key="2">
    <source>
        <dbReference type="SAM" id="Phobius"/>
    </source>
</evidence>
<feature type="transmembrane region" description="Helical" evidence="2">
    <location>
        <begin position="14"/>
        <end position="38"/>
    </location>
</feature>
<dbReference type="OrthoDB" id="5579918at2759"/>